<reference evidence="1 2" key="1">
    <citation type="submission" date="2016-10" db="EMBL/GenBank/DDBJ databases">
        <authorList>
            <person name="de Groot N.N."/>
        </authorList>
    </citation>
    <scope>NUCLEOTIDE SEQUENCE [LARGE SCALE GENOMIC DNA]</scope>
    <source>
        <strain evidence="1 2">CGMCC 1.7666</strain>
    </source>
</reference>
<dbReference type="EMBL" id="FMVJ01000005">
    <property type="protein sequence ID" value="SCY69450.1"/>
    <property type="molecule type" value="Genomic_DNA"/>
</dbReference>
<name>A0A1G5I1L4_9HYPH</name>
<evidence type="ECO:0000313" key="1">
    <source>
        <dbReference type="EMBL" id="SCY69450.1"/>
    </source>
</evidence>
<proteinExistence type="predicted"/>
<dbReference type="AlphaFoldDB" id="A0A1G5I1L4"/>
<gene>
    <name evidence="1" type="ORF">SAMN02927923_02002</name>
</gene>
<dbReference type="Proteomes" id="UP000199569">
    <property type="component" value="Unassembled WGS sequence"/>
</dbReference>
<accession>A0A1G5I1L4</accession>
<dbReference type="STRING" id="549386.SAMN02927923_02002"/>
<protein>
    <submittedName>
        <fullName evidence="1">Uncharacterized protein</fullName>
    </submittedName>
</protein>
<sequence length="43" mass="4881">MPVYELLENTPLRLPPISALYTDWFNPIVLTAGHRIGNFLPSL</sequence>
<keyword evidence="2" id="KW-1185">Reference proteome</keyword>
<evidence type="ECO:0000313" key="2">
    <source>
        <dbReference type="Proteomes" id="UP000199569"/>
    </source>
</evidence>
<organism evidence="1 2">
    <name type="scientific">Microvirga guangxiensis</name>
    <dbReference type="NCBI Taxonomy" id="549386"/>
    <lineage>
        <taxon>Bacteria</taxon>
        <taxon>Pseudomonadati</taxon>
        <taxon>Pseudomonadota</taxon>
        <taxon>Alphaproteobacteria</taxon>
        <taxon>Hyphomicrobiales</taxon>
        <taxon>Methylobacteriaceae</taxon>
        <taxon>Microvirga</taxon>
    </lineage>
</organism>